<name>A0A853K7X3_9BACL</name>
<sequence length="123" mass="14644">MDFPTDHLLHTKERELESLRDGVNRLKDLFEMGDVTKAEYKARLERLKDLIVRKENEYEQLKESLDGCSPLIHAERIQLIDELKGSWTTTIDVKERNRLMKLIIEQIEYTRDGVEVEIQVKFR</sequence>
<accession>A0A853K7X3</accession>
<evidence type="ECO:0000256" key="1">
    <source>
        <dbReference type="SAM" id="Coils"/>
    </source>
</evidence>
<organism evidence="2 3">
    <name type="scientific">Ferroacidibacillus organovorans</name>
    <dbReference type="NCBI Taxonomy" id="1765683"/>
    <lineage>
        <taxon>Bacteria</taxon>
        <taxon>Bacillati</taxon>
        <taxon>Bacillota</taxon>
        <taxon>Bacilli</taxon>
        <taxon>Bacillales</taxon>
        <taxon>Alicyclobacillaceae</taxon>
        <taxon>Ferroacidibacillus</taxon>
    </lineage>
</organism>
<dbReference type="RefSeq" id="WP_067566671.1">
    <property type="nucleotide sequence ID" value="NZ_LSUQ01000056.1"/>
</dbReference>
<reference evidence="2 3" key="1">
    <citation type="submission" date="2016-02" db="EMBL/GenBank/DDBJ databases">
        <title>Draft genome sequence of Acidibacillus ferrooxidans SLC66.</title>
        <authorList>
            <person name="Oliveira G."/>
            <person name="Nancucheo I."/>
            <person name="Dall'Agnol H."/>
            <person name="Johnson B."/>
            <person name="Oliveira R."/>
            <person name="Nunes G.L."/>
            <person name="Tzotzos G."/>
            <person name="Orellana S.C."/>
            <person name="Salim A.C."/>
            <person name="Araujo F.M."/>
        </authorList>
    </citation>
    <scope>NUCLEOTIDE SEQUENCE [LARGE SCALE GENOMIC DNA]</scope>
    <source>
        <strain evidence="2 3">SLC66</strain>
    </source>
</reference>
<protein>
    <submittedName>
        <fullName evidence="2">Uncharacterized protein</fullName>
    </submittedName>
</protein>
<comment type="caution">
    <text evidence="2">The sequence shown here is derived from an EMBL/GenBank/DDBJ whole genome shotgun (WGS) entry which is preliminary data.</text>
</comment>
<evidence type="ECO:0000313" key="2">
    <source>
        <dbReference type="EMBL" id="OAG92915.1"/>
    </source>
</evidence>
<feature type="coiled-coil region" evidence="1">
    <location>
        <begin position="9"/>
        <end position="64"/>
    </location>
</feature>
<dbReference type="AlphaFoldDB" id="A0A853K7X3"/>
<keyword evidence="1" id="KW-0175">Coiled coil</keyword>
<proteinExistence type="predicted"/>
<gene>
    <name evidence="2" type="ORF">AYW79_12805</name>
</gene>
<evidence type="ECO:0000313" key="3">
    <source>
        <dbReference type="Proteomes" id="UP000077421"/>
    </source>
</evidence>
<dbReference type="Proteomes" id="UP000077421">
    <property type="component" value="Unassembled WGS sequence"/>
</dbReference>
<dbReference type="EMBL" id="LSUQ01000056">
    <property type="protein sequence ID" value="OAG92915.1"/>
    <property type="molecule type" value="Genomic_DNA"/>
</dbReference>